<comment type="caution">
    <text evidence="1">The sequence shown here is derived from an EMBL/GenBank/DDBJ whole genome shotgun (WGS) entry which is preliminary data.</text>
</comment>
<dbReference type="GO" id="GO:0019634">
    <property type="term" value="P:organic phosphonate metabolic process"/>
    <property type="evidence" value="ECO:0007669"/>
    <property type="project" value="InterPro"/>
</dbReference>
<organism evidence="1 2">
    <name type="scientific">Paracoccus siganidrum</name>
    <dbReference type="NCBI Taxonomy" id="1276757"/>
    <lineage>
        <taxon>Bacteria</taxon>
        <taxon>Pseudomonadati</taxon>
        <taxon>Pseudomonadota</taxon>
        <taxon>Alphaproteobacteria</taxon>
        <taxon>Rhodobacterales</taxon>
        <taxon>Paracoccaceae</taxon>
        <taxon>Paracoccus</taxon>
    </lineage>
</organism>
<dbReference type="Pfam" id="PF06754">
    <property type="entry name" value="PhnG"/>
    <property type="match status" value="1"/>
</dbReference>
<dbReference type="InterPro" id="IPR009609">
    <property type="entry name" value="Phosphonate_metab_PhnG"/>
</dbReference>
<sequence>MNIPLPPDDARRRDWMAILAKAPPARLAALMPDLPAHDLLRPPQIGTVMVQGRTGGTGAPFNLGEMTVTRASVRLGTGEVGHAMVQGRDKGHAARAAITDALMQGDAAARIEAEILDPLRREAEARRRTRAAKAAATRVEFFTLVRGEDQ</sequence>
<dbReference type="EMBL" id="QZEW01000036">
    <property type="protein sequence ID" value="RJL16369.1"/>
    <property type="molecule type" value="Genomic_DNA"/>
</dbReference>
<accession>A0A419A7B1</accession>
<dbReference type="NCBIfam" id="TIGR03293">
    <property type="entry name" value="PhnG_redo"/>
    <property type="match status" value="1"/>
</dbReference>
<gene>
    <name evidence="1" type="primary">phnG</name>
    <name evidence="1" type="ORF">D3P05_10230</name>
</gene>
<name>A0A419A7B1_9RHOB</name>
<proteinExistence type="predicted"/>
<dbReference type="RefSeq" id="WP_119898067.1">
    <property type="nucleotide sequence ID" value="NZ_QNRC01000003.1"/>
</dbReference>
<evidence type="ECO:0000313" key="1">
    <source>
        <dbReference type="EMBL" id="RJL16369.1"/>
    </source>
</evidence>
<keyword evidence="1" id="KW-0456">Lyase</keyword>
<protein>
    <submittedName>
        <fullName evidence="1">Phosphonate C-P lyase system protein PhnG</fullName>
    </submittedName>
</protein>
<dbReference type="GO" id="GO:0016829">
    <property type="term" value="F:lyase activity"/>
    <property type="evidence" value="ECO:0007669"/>
    <property type="project" value="UniProtKB-KW"/>
</dbReference>
<dbReference type="AlphaFoldDB" id="A0A419A7B1"/>
<dbReference type="Proteomes" id="UP000283587">
    <property type="component" value="Unassembled WGS sequence"/>
</dbReference>
<keyword evidence="2" id="KW-1185">Reference proteome</keyword>
<reference evidence="2" key="1">
    <citation type="submission" date="2018-09" db="EMBL/GenBank/DDBJ databases">
        <title>Paracoccus onubensis nov. sp. a moderate halophilic bacterium isolated from Gruta de las Maravillas (Aracena, Spain).</title>
        <authorList>
            <person name="Jurado V."/>
            <person name="Gutierrez-Patricio S."/>
            <person name="Gonzalez-Pimentel J.L."/>
            <person name="Miller A.Z."/>
            <person name="Laiz L."/>
            <person name="Saiz-Jimenez C."/>
        </authorList>
    </citation>
    <scope>NUCLEOTIDE SEQUENCE [LARGE SCALE GENOMIC DNA]</scope>
    <source>
        <strain evidence="2">DSM 26381</strain>
    </source>
</reference>
<dbReference type="OrthoDB" id="530475at2"/>
<evidence type="ECO:0000313" key="2">
    <source>
        <dbReference type="Proteomes" id="UP000283587"/>
    </source>
</evidence>
<dbReference type="GO" id="GO:0015716">
    <property type="term" value="P:organic phosphonate transport"/>
    <property type="evidence" value="ECO:0007669"/>
    <property type="project" value="InterPro"/>
</dbReference>